<protein>
    <submittedName>
        <fullName evidence="1">Uncharacterized protein</fullName>
    </submittedName>
</protein>
<dbReference type="EMBL" id="AVOT02006431">
    <property type="protein sequence ID" value="MBW0481535.1"/>
    <property type="molecule type" value="Genomic_DNA"/>
</dbReference>
<sequence>MPTETPPKQLLQESLSVPLDFMPEYMPRVPLRLLESKILNIAMMPLKVSWHILLSENSMGKKHPKLLKCWNHCSIQHKLRPNYAARVSLTGLESFKTFTTKSKTNCKAEGQLMLLLTPSKKKRLFGPLQGMLRDKLPPCFSLTPFP</sequence>
<keyword evidence="2" id="KW-1185">Reference proteome</keyword>
<comment type="caution">
    <text evidence="1">The sequence shown here is derived from an EMBL/GenBank/DDBJ whole genome shotgun (WGS) entry which is preliminary data.</text>
</comment>
<accession>A0A9Q3CEA5</accession>
<dbReference type="AlphaFoldDB" id="A0A9Q3CEA5"/>
<dbReference type="Proteomes" id="UP000765509">
    <property type="component" value="Unassembled WGS sequence"/>
</dbReference>
<gene>
    <name evidence="1" type="ORF">O181_021250</name>
</gene>
<name>A0A9Q3CEA5_9BASI</name>
<evidence type="ECO:0000313" key="2">
    <source>
        <dbReference type="Proteomes" id="UP000765509"/>
    </source>
</evidence>
<reference evidence="1" key="1">
    <citation type="submission" date="2021-03" db="EMBL/GenBank/DDBJ databases">
        <title>Draft genome sequence of rust myrtle Austropuccinia psidii MF-1, a brazilian biotype.</title>
        <authorList>
            <person name="Quecine M.C."/>
            <person name="Pachon D.M.R."/>
            <person name="Bonatelli M.L."/>
            <person name="Correr F.H."/>
            <person name="Franceschini L.M."/>
            <person name="Leite T.F."/>
            <person name="Margarido G.R.A."/>
            <person name="Almeida C.A."/>
            <person name="Ferrarezi J.A."/>
            <person name="Labate C.A."/>
        </authorList>
    </citation>
    <scope>NUCLEOTIDE SEQUENCE</scope>
    <source>
        <strain evidence="1">MF-1</strain>
    </source>
</reference>
<proteinExistence type="predicted"/>
<organism evidence="1 2">
    <name type="scientific">Austropuccinia psidii MF-1</name>
    <dbReference type="NCBI Taxonomy" id="1389203"/>
    <lineage>
        <taxon>Eukaryota</taxon>
        <taxon>Fungi</taxon>
        <taxon>Dikarya</taxon>
        <taxon>Basidiomycota</taxon>
        <taxon>Pucciniomycotina</taxon>
        <taxon>Pucciniomycetes</taxon>
        <taxon>Pucciniales</taxon>
        <taxon>Sphaerophragmiaceae</taxon>
        <taxon>Austropuccinia</taxon>
    </lineage>
</organism>
<evidence type="ECO:0000313" key="1">
    <source>
        <dbReference type="EMBL" id="MBW0481535.1"/>
    </source>
</evidence>